<organism evidence="1 2">
    <name type="scientific">Pseudorhizobium flavum</name>
    <dbReference type="NCBI Taxonomy" id="1335061"/>
    <lineage>
        <taxon>Bacteria</taxon>
        <taxon>Pseudomonadati</taxon>
        <taxon>Pseudomonadota</taxon>
        <taxon>Alphaproteobacteria</taxon>
        <taxon>Hyphomicrobiales</taxon>
        <taxon>Rhizobiaceae</taxon>
        <taxon>Rhizobium/Agrobacterium group</taxon>
        <taxon>Pseudorhizobium</taxon>
    </lineage>
</organism>
<dbReference type="RefSeq" id="WP_077549905.1">
    <property type="nucleotide sequence ID" value="NZ_JACHEJ010000016.1"/>
</dbReference>
<evidence type="ECO:0000313" key="2">
    <source>
        <dbReference type="Proteomes" id="UP000535501"/>
    </source>
</evidence>
<dbReference type="Proteomes" id="UP000535501">
    <property type="component" value="Unassembled WGS sequence"/>
</dbReference>
<dbReference type="AlphaFoldDB" id="A0A7W9Z0W5"/>
<evidence type="ECO:0000313" key="1">
    <source>
        <dbReference type="EMBL" id="MBB6182004.1"/>
    </source>
</evidence>
<dbReference type="EMBL" id="JACHEJ010000016">
    <property type="protein sequence ID" value="MBB6182004.1"/>
    <property type="molecule type" value="Genomic_DNA"/>
</dbReference>
<protein>
    <submittedName>
        <fullName evidence="1">Uncharacterized protein</fullName>
    </submittedName>
</protein>
<name>A0A7W9Z0W5_9HYPH</name>
<proteinExistence type="predicted"/>
<gene>
    <name evidence="1" type="ORF">HNQ75_003992</name>
</gene>
<reference evidence="1 2" key="1">
    <citation type="submission" date="2020-08" db="EMBL/GenBank/DDBJ databases">
        <title>Genomic Encyclopedia of Type Strains, Phase IV (KMG-IV): sequencing the most valuable type-strain genomes for metagenomic binning, comparative biology and taxonomic classification.</title>
        <authorList>
            <person name="Goeker M."/>
        </authorList>
    </citation>
    <scope>NUCLEOTIDE SEQUENCE [LARGE SCALE GENOMIC DNA]</scope>
    <source>
        <strain evidence="1 2">DSM 102134</strain>
    </source>
</reference>
<keyword evidence="2" id="KW-1185">Reference proteome</keyword>
<sequence>MPPPRPFTYLDGRQRWPAEQGYFLFVSRERFQALEDGRRVTDFCSQSIGELSAGAKRKPMICFSGSRKGGITHIARAEVRYGAESGRDRLDMWNHKELPHALRVSAIKKELTGPQAWRARKALDGGPCSPAAFKAMMNALKKADPKIFNIANKLIDRRPPPSDPDPTAAKQNWAYQRDAVTTALEIARLPRELFRSPAQLAEGKKTPKSVFENDKEMKSIEDILVLRDATIRDPDWQFVIEHRYPAKTFENGATKLTVVLANKLELEKQLGVDLIYVNETLNAVVFVQYKT</sequence>
<accession>A0A7W9Z0W5</accession>
<comment type="caution">
    <text evidence="1">The sequence shown here is derived from an EMBL/GenBank/DDBJ whole genome shotgun (WGS) entry which is preliminary data.</text>
</comment>